<reference evidence="2" key="1">
    <citation type="submission" date="2020-12" db="EMBL/GenBank/DDBJ databases">
        <title>WGS assembly of Carya illinoinensis cv. Pawnee.</title>
        <authorList>
            <person name="Platts A."/>
            <person name="Shu S."/>
            <person name="Wright S."/>
            <person name="Barry K."/>
            <person name="Edger P."/>
            <person name="Pires J.C."/>
            <person name="Schmutz J."/>
        </authorList>
    </citation>
    <scope>NUCLEOTIDE SEQUENCE</scope>
    <source>
        <tissue evidence="2">Leaf</tissue>
    </source>
</reference>
<evidence type="ECO:0000313" key="3">
    <source>
        <dbReference type="Proteomes" id="UP000811609"/>
    </source>
</evidence>
<evidence type="ECO:0000256" key="1">
    <source>
        <dbReference type="SAM" id="Phobius"/>
    </source>
</evidence>
<sequence length="84" mass="9441">MSASSVVVEVPATPSSAPHSPTQLHHVFFHGVAAVGLLLGLVSCHHSVQRRCEWTLFSPIIFPLPLQRNRRCLELQKFPHRRHS</sequence>
<organism evidence="2 3">
    <name type="scientific">Carya illinoinensis</name>
    <name type="common">Pecan</name>
    <dbReference type="NCBI Taxonomy" id="32201"/>
    <lineage>
        <taxon>Eukaryota</taxon>
        <taxon>Viridiplantae</taxon>
        <taxon>Streptophyta</taxon>
        <taxon>Embryophyta</taxon>
        <taxon>Tracheophyta</taxon>
        <taxon>Spermatophyta</taxon>
        <taxon>Magnoliopsida</taxon>
        <taxon>eudicotyledons</taxon>
        <taxon>Gunneridae</taxon>
        <taxon>Pentapetalae</taxon>
        <taxon>rosids</taxon>
        <taxon>fabids</taxon>
        <taxon>Fagales</taxon>
        <taxon>Juglandaceae</taxon>
        <taxon>Carya</taxon>
    </lineage>
</organism>
<proteinExistence type="predicted"/>
<feature type="transmembrane region" description="Helical" evidence="1">
    <location>
        <begin position="24"/>
        <end position="42"/>
    </location>
</feature>
<gene>
    <name evidence="2" type="ORF">CIPAW_15G178400</name>
</gene>
<keyword evidence="1" id="KW-0812">Transmembrane</keyword>
<dbReference type="EMBL" id="CM031823">
    <property type="protein sequence ID" value="KAG6628112.1"/>
    <property type="molecule type" value="Genomic_DNA"/>
</dbReference>
<name>A0A8T1NE22_CARIL</name>
<dbReference type="Proteomes" id="UP000811609">
    <property type="component" value="Chromosome 15"/>
</dbReference>
<dbReference type="EMBL" id="CM031823">
    <property type="protein sequence ID" value="KAG6628111.1"/>
    <property type="molecule type" value="Genomic_DNA"/>
</dbReference>
<keyword evidence="1" id="KW-1133">Transmembrane helix</keyword>
<evidence type="ECO:0000313" key="2">
    <source>
        <dbReference type="EMBL" id="KAG6628112.1"/>
    </source>
</evidence>
<dbReference type="EMBL" id="CM031823">
    <property type="protein sequence ID" value="KAG6628110.1"/>
    <property type="molecule type" value="Genomic_DNA"/>
</dbReference>
<comment type="caution">
    <text evidence="2">The sequence shown here is derived from an EMBL/GenBank/DDBJ whole genome shotgun (WGS) entry which is preliminary data.</text>
</comment>
<protein>
    <recommendedName>
        <fullName evidence="4">Transmembrane protein</fullName>
    </recommendedName>
</protein>
<keyword evidence="1" id="KW-0472">Membrane</keyword>
<accession>A0A8T1NE22</accession>
<evidence type="ECO:0008006" key="4">
    <source>
        <dbReference type="Google" id="ProtNLM"/>
    </source>
</evidence>
<keyword evidence="3" id="KW-1185">Reference proteome</keyword>
<dbReference type="AlphaFoldDB" id="A0A8T1NE22"/>